<gene>
    <name evidence="1" type="ORF">KQX54_017850</name>
</gene>
<dbReference type="EMBL" id="JAHXZJ010002982">
    <property type="protein sequence ID" value="KAH0535636.1"/>
    <property type="molecule type" value="Genomic_DNA"/>
</dbReference>
<dbReference type="Proteomes" id="UP000826195">
    <property type="component" value="Unassembled WGS sequence"/>
</dbReference>
<reference evidence="1 2" key="1">
    <citation type="journal article" date="2021" name="J. Hered.">
        <title>A chromosome-level genome assembly of the parasitoid wasp, Cotesia glomerata (Hymenoptera: Braconidae).</title>
        <authorList>
            <person name="Pinto B.J."/>
            <person name="Weis J.J."/>
            <person name="Gamble T."/>
            <person name="Ode P.J."/>
            <person name="Paul R."/>
            <person name="Zaspel J.M."/>
        </authorList>
    </citation>
    <scope>NUCLEOTIDE SEQUENCE [LARGE SCALE GENOMIC DNA]</scope>
    <source>
        <strain evidence="1">CgM1</strain>
    </source>
</reference>
<accession>A0AAV7HYT6</accession>
<protein>
    <submittedName>
        <fullName evidence="1">Uncharacterized protein</fullName>
    </submittedName>
</protein>
<organism evidence="1 2">
    <name type="scientific">Cotesia glomerata</name>
    <name type="common">Lepidopteran parasitic wasp</name>
    <name type="synonym">Apanteles glomeratus</name>
    <dbReference type="NCBI Taxonomy" id="32391"/>
    <lineage>
        <taxon>Eukaryota</taxon>
        <taxon>Metazoa</taxon>
        <taxon>Ecdysozoa</taxon>
        <taxon>Arthropoda</taxon>
        <taxon>Hexapoda</taxon>
        <taxon>Insecta</taxon>
        <taxon>Pterygota</taxon>
        <taxon>Neoptera</taxon>
        <taxon>Endopterygota</taxon>
        <taxon>Hymenoptera</taxon>
        <taxon>Apocrita</taxon>
        <taxon>Ichneumonoidea</taxon>
        <taxon>Braconidae</taxon>
        <taxon>Microgastrinae</taxon>
        <taxon>Cotesia</taxon>
    </lineage>
</organism>
<comment type="caution">
    <text evidence="1">The sequence shown here is derived from an EMBL/GenBank/DDBJ whole genome shotgun (WGS) entry which is preliminary data.</text>
</comment>
<evidence type="ECO:0000313" key="2">
    <source>
        <dbReference type="Proteomes" id="UP000826195"/>
    </source>
</evidence>
<keyword evidence="2" id="KW-1185">Reference proteome</keyword>
<evidence type="ECO:0000313" key="1">
    <source>
        <dbReference type="EMBL" id="KAH0535636.1"/>
    </source>
</evidence>
<sequence>MIEITTQYVNLSSLEEKSDDSDESMDLTTTKRKRKKYLIMQAHLKQAHEKCLIQDVFSSATQAKILSTA</sequence>
<proteinExistence type="predicted"/>
<dbReference type="AlphaFoldDB" id="A0AAV7HYT6"/>
<name>A0AAV7HYT6_COTGL</name>